<comment type="cofactor">
    <cofactor evidence="2">
        <name>a divalent metal cation</name>
        <dbReference type="ChEBI" id="CHEBI:60240"/>
    </cofactor>
</comment>
<sequence>MKALIMSDSHGWEKEVKEVIDRHKEEVDAVFHCGDSELEKSSEALQNVYTVRGNCDFGSDFPEEIVETVKGTTFFVGHGHLLNVKMTEMNLIYKGEESQAEVVCYGHTHVPAAVQEKNLVILNPGSMRLPRQYPVGTYVLLETEGEEISVNFYSLEGKKIDDLSKTFHKNG</sequence>
<dbReference type="Proteomes" id="UP000198571">
    <property type="component" value="Unassembled WGS sequence"/>
</dbReference>
<dbReference type="RefSeq" id="WP_093049695.1">
    <property type="nucleotide sequence ID" value="NZ_FOGT01000005.1"/>
</dbReference>
<comment type="similarity">
    <text evidence="1 2">Belongs to the metallophosphoesterase superfamily. YfcE family.</text>
</comment>
<gene>
    <name evidence="4" type="ORF">SAMN05518684_10585</name>
</gene>
<evidence type="ECO:0000313" key="5">
    <source>
        <dbReference type="Proteomes" id="UP000198571"/>
    </source>
</evidence>
<dbReference type="InterPro" id="IPR041802">
    <property type="entry name" value="MPP_YfcE"/>
</dbReference>
<dbReference type="PANTHER" id="PTHR11124">
    <property type="entry name" value="VACUOLAR SORTING PROTEIN VPS29"/>
    <property type="match status" value="1"/>
</dbReference>
<dbReference type="OrthoDB" id="9800565at2"/>
<accession>A0A1H9T400</accession>
<dbReference type="InterPro" id="IPR024654">
    <property type="entry name" value="Calcineurin-like_PHP_lpxH"/>
</dbReference>
<evidence type="ECO:0000259" key="3">
    <source>
        <dbReference type="Pfam" id="PF12850"/>
    </source>
</evidence>
<name>A0A1H9T400_9BACI</name>
<keyword evidence="5" id="KW-1185">Reference proteome</keyword>
<dbReference type="InterPro" id="IPR029052">
    <property type="entry name" value="Metallo-depent_PP-like"/>
</dbReference>
<evidence type="ECO:0000313" key="4">
    <source>
        <dbReference type="EMBL" id="SER91343.1"/>
    </source>
</evidence>
<dbReference type="Gene3D" id="3.60.21.10">
    <property type="match status" value="1"/>
</dbReference>
<keyword evidence="2" id="KW-0479">Metal-binding</keyword>
<reference evidence="5" key="1">
    <citation type="submission" date="2016-10" db="EMBL/GenBank/DDBJ databases">
        <authorList>
            <person name="Varghese N."/>
            <person name="Submissions S."/>
        </authorList>
    </citation>
    <scope>NUCLEOTIDE SEQUENCE [LARGE SCALE GENOMIC DNA]</scope>
    <source>
        <strain evidence="5">S9</strain>
    </source>
</reference>
<organism evidence="4 5">
    <name type="scientific">Salipaludibacillus aurantiacus</name>
    <dbReference type="NCBI Taxonomy" id="1601833"/>
    <lineage>
        <taxon>Bacteria</taxon>
        <taxon>Bacillati</taxon>
        <taxon>Bacillota</taxon>
        <taxon>Bacilli</taxon>
        <taxon>Bacillales</taxon>
        <taxon>Bacillaceae</taxon>
    </lineage>
</organism>
<dbReference type="EC" id="3.1.4.-" evidence="2"/>
<protein>
    <recommendedName>
        <fullName evidence="2">Phosphoesterase</fullName>
        <ecNumber evidence="2">3.1.4.-</ecNumber>
    </recommendedName>
</protein>
<dbReference type="GO" id="GO:0016787">
    <property type="term" value="F:hydrolase activity"/>
    <property type="evidence" value="ECO:0007669"/>
    <property type="project" value="UniProtKB-UniRule"/>
</dbReference>
<dbReference type="GO" id="GO:0046872">
    <property type="term" value="F:metal ion binding"/>
    <property type="evidence" value="ECO:0007669"/>
    <property type="project" value="UniProtKB-KW"/>
</dbReference>
<proteinExistence type="inferred from homology"/>
<dbReference type="NCBIfam" id="TIGR00040">
    <property type="entry name" value="yfcE"/>
    <property type="match status" value="1"/>
</dbReference>
<feature type="domain" description="Calcineurin-like phosphoesterase" evidence="3">
    <location>
        <begin position="1"/>
        <end position="145"/>
    </location>
</feature>
<dbReference type="STRING" id="1601833.SAMN05518684_10585"/>
<dbReference type="SUPFAM" id="SSF56300">
    <property type="entry name" value="Metallo-dependent phosphatases"/>
    <property type="match status" value="1"/>
</dbReference>
<dbReference type="EMBL" id="FOGT01000005">
    <property type="protein sequence ID" value="SER91343.1"/>
    <property type="molecule type" value="Genomic_DNA"/>
</dbReference>
<evidence type="ECO:0000256" key="1">
    <source>
        <dbReference type="ARBA" id="ARBA00008950"/>
    </source>
</evidence>
<dbReference type="CDD" id="cd00841">
    <property type="entry name" value="MPP_YfcE"/>
    <property type="match status" value="1"/>
</dbReference>
<dbReference type="InterPro" id="IPR000979">
    <property type="entry name" value="Phosphodiesterase_MJ0936/Vps29"/>
</dbReference>
<evidence type="ECO:0000256" key="2">
    <source>
        <dbReference type="RuleBase" id="RU362039"/>
    </source>
</evidence>
<dbReference type="Pfam" id="PF12850">
    <property type="entry name" value="Metallophos_2"/>
    <property type="match status" value="1"/>
</dbReference>
<dbReference type="AlphaFoldDB" id="A0A1H9T400"/>